<dbReference type="AlphaFoldDB" id="A0A345Y8Y3"/>
<dbReference type="PANTHER" id="PTHR30537">
    <property type="entry name" value="HTH-TYPE TRANSCRIPTIONAL REGULATOR"/>
    <property type="match status" value="1"/>
</dbReference>
<dbReference type="SUPFAM" id="SSF53850">
    <property type="entry name" value="Periplasmic binding protein-like II"/>
    <property type="match status" value="1"/>
</dbReference>
<dbReference type="OrthoDB" id="9178040at2"/>
<dbReference type="GO" id="GO:0003700">
    <property type="term" value="F:DNA-binding transcription factor activity"/>
    <property type="evidence" value="ECO:0007669"/>
    <property type="project" value="InterPro"/>
</dbReference>
<keyword evidence="2" id="KW-0805">Transcription regulation</keyword>
<dbReference type="EMBL" id="CP031337">
    <property type="protein sequence ID" value="AXK40385.1"/>
    <property type="molecule type" value="Genomic_DNA"/>
</dbReference>
<proteinExistence type="inferred from homology"/>
<dbReference type="Pfam" id="PF03466">
    <property type="entry name" value="LysR_substrate"/>
    <property type="match status" value="1"/>
</dbReference>
<keyword evidence="4" id="KW-0804">Transcription</keyword>
<dbReference type="Gene3D" id="1.10.10.10">
    <property type="entry name" value="Winged helix-like DNA-binding domain superfamily/Winged helix DNA-binding domain"/>
    <property type="match status" value="1"/>
</dbReference>
<dbReference type="InterPro" id="IPR000847">
    <property type="entry name" value="LysR_HTH_N"/>
</dbReference>
<dbReference type="Proteomes" id="UP000254537">
    <property type="component" value="Chromosome"/>
</dbReference>
<organism evidence="6 7">
    <name type="scientific">Crenobacter cavernae</name>
    <dbReference type="NCBI Taxonomy" id="2290923"/>
    <lineage>
        <taxon>Bacteria</taxon>
        <taxon>Pseudomonadati</taxon>
        <taxon>Pseudomonadota</taxon>
        <taxon>Betaproteobacteria</taxon>
        <taxon>Neisseriales</taxon>
        <taxon>Neisseriaceae</taxon>
        <taxon>Crenobacter</taxon>
    </lineage>
</organism>
<dbReference type="FunFam" id="1.10.10.10:FF:000001">
    <property type="entry name" value="LysR family transcriptional regulator"/>
    <property type="match status" value="1"/>
</dbReference>
<dbReference type="RefSeq" id="WP_115434312.1">
    <property type="nucleotide sequence ID" value="NZ_CP031337.1"/>
</dbReference>
<dbReference type="InterPro" id="IPR005119">
    <property type="entry name" value="LysR_subst-bd"/>
</dbReference>
<gene>
    <name evidence="6" type="ORF">DWG20_13630</name>
</gene>
<dbReference type="PANTHER" id="PTHR30537:SF31">
    <property type="entry name" value="TRANSCRIPTIONAL REGULATOR, LYSR FAMILY"/>
    <property type="match status" value="1"/>
</dbReference>
<accession>A0A345Y8Y3</accession>
<evidence type="ECO:0000313" key="6">
    <source>
        <dbReference type="EMBL" id="AXK40385.1"/>
    </source>
</evidence>
<dbReference type="KEGG" id="ccah:DWG20_13630"/>
<dbReference type="InterPro" id="IPR036390">
    <property type="entry name" value="WH_DNA-bd_sf"/>
</dbReference>
<evidence type="ECO:0000256" key="3">
    <source>
        <dbReference type="ARBA" id="ARBA00023125"/>
    </source>
</evidence>
<evidence type="ECO:0000259" key="5">
    <source>
        <dbReference type="PROSITE" id="PS50931"/>
    </source>
</evidence>
<name>A0A345Y8Y3_9NEIS</name>
<dbReference type="InterPro" id="IPR036388">
    <property type="entry name" value="WH-like_DNA-bd_sf"/>
</dbReference>
<dbReference type="SUPFAM" id="SSF46785">
    <property type="entry name" value="Winged helix' DNA-binding domain"/>
    <property type="match status" value="1"/>
</dbReference>
<dbReference type="PROSITE" id="PS50931">
    <property type="entry name" value="HTH_LYSR"/>
    <property type="match status" value="1"/>
</dbReference>
<dbReference type="Pfam" id="PF00126">
    <property type="entry name" value="HTH_1"/>
    <property type="match status" value="1"/>
</dbReference>
<dbReference type="Gene3D" id="3.40.190.290">
    <property type="match status" value="1"/>
</dbReference>
<dbReference type="GO" id="GO:0043565">
    <property type="term" value="F:sequence-specific DNA binding"/>
    <property type="evidence" value="ECO:0007669"/>
    <property type="project" value="TreeGrafter"/>
</dbReference>
<keyword evidence="3" id="KW-0238">DNA-binding</keyword>
<evidence type="ECO:0000256" key="1">
    <source>
        <dbReference type="ARBA" id="ARBA00009437"/>
    </source>
</evidence>
<feature type="domain" description="HTH lysR-type" evidence="5">
    <location>
        <begin position="1"/>
        <end position="59"/>
    </location>
</feature>
<comment type="similarity">
    <text evidence="1">Belongs to the LysR transcriptional regulatory family.</text>
</comment>
<dbReference type="GO" id="GO:0006351">
    <property type="term" value="P:DNA-templated transcription"/>
    <property type="evidence" value="ECO:0007669"/>
    <property type="project" value="TreeGrafter"/>
</dbReference>
<reference evidence="6 7" key="1">
    <citation type="submission" date="2018-07" db="EMBL/GenBank/DDBJ databases">
        <title>Crenobacter cavernae sp. nov., isolated from a karst cave.</title>
        <authorList>
            <person name="Zhu H."/>
        </authorList>
    </citation>
    <scope>NUCLEOTIDE SEQUENCE [LARGE SCALE GENOMIC DNA]</scope>
    <source>
        <strain evidence="6 7">K1W11S-77</strain>
    </source>
</reference>
<protein>
    <submittedName>
        <fullName evidence="6">LysR family transcriptional regulator</fullName>
    </submittedName>
</protein>
<evidence type="ECO:0000313" key="7">
    <source>
        <dbReference type="Proteomes" id="UP000254537"/>
    </source>
</evidence>
<evidence type="ECO:0000256" key="4">
    <source>
        <dbReference type="ARBA" id="ARBA00023163"/>
    </source>
</evidence>
<evidence type="ECO:0000256" key="2">
    <source>
        <dbReference type="ARBA" id="ARBA00023015"/>
    </source>
</evidence>
<dbReference type="InterPro" id="IPR058163">
    <property type="entry name" value="LysR-type_TF_proteobact-type"/>
</dbReference>
<sequence>MRDLNDFFYFAKVIECGGFMAAGRQLGVPKSRLSRRVAELEAKLGVRLLHRTTRRLALTEVGESFYRHCQAMLAEAEAAEEAIARATAEPRGPVRVSCPEMLAKTLLAERLPRFLAAHPKVRVLLEITGRPVDLIEEGIDVALRVRSRIDDSASLVVRRLGISHMALVASPALLAELGQPSSPAGLANWPSLAMSRPDGRSEWNLLDEVGQLYTVQLDAPRLMSDDLMVLAAAAIGGVGAAVLPTLVCHEALDDGRLVRLLPGYEIPGGILHAAFPSRRHLVPAVRAFIDFLADELVPDDHPAYVRV</sequence>